<evidence type="ECO:0000313" key="1">
    <source>
        <dbReference type="EMBL" id="KAF0734556.1"/>
    </source>
</evidence>
<organism evidence="1 2">
    <name type="scientific">Aphanomyces euteiches</name>
    <dbReference type="NCBI Taxonomy" id="100861"/>
    <lineage>
        <taxon>Eukaryota</taxon>
        <taxon>Sar</taxon>
        <taxon>Stramenopiles</taxon>
        <taxon>Oomycota</taxon>
        <taxon>Saprolegniomycetes</taxon>
        <taxon>Saprolegniales</taxon>
        <taxon>Verrucalvaceae</taxon>
        <taxon>Aphanomyces</taxon>
    </lineage>
</organism>
<protein>
    <submittedName>
        <fullName evidence="1">Uncharacterized protein</fullName>
    </submittedName>
</protein>
<accession>A0A6G0X439</accession>
<dbReference type="Proteomes" id="UP000481153">
    <property type="component" value="Unassembled WGS sequence"/>
</dbReference>
<name>A0A6G0X439_9STRA</name>
<reference evidence="1 2" key="1">
    <citation type="submission" date="2019-07" db="EMBL/GenBank/DDBJ databases">
        <title>Genomics analysis of Aphanomyces spp. identifies a new class of oomycete effector associated with host adaptation.</title>
        <authorList>
            <person name="Gaulin E."/>
        </authorList>
    </citation>
    <scope>NUCLEOTIDE SEQUENCE [LARGE SCALE GENOMIC DNA]</scope>
    <source>
        <strain evidence="1 2">ATCC 201684</strain>
    </source>
</reference>
<sequence length="202" mass="22944">MVPRRHNSFSTINGYRNAIKFLYKERNLIASKEVDETLSDCTKGYKKRVAQLKEEGKIAMVEGKTPMSKEGYVYLAEKAVRQDVKVEQYSGMHCFLLLSWNLMARAVSVASVRYDHITWEGDAMVIKFGRMKNDQEGKLCYPKHCENDIAALGISVIDVAVLVGLKLFQFGSVPDRAWEMSKIDISLLYLRAISNVDEPPLD</sequence>
<dbReference type="EMBL" id="VJMJ01000111">
    <property type="protein sequence ID" value="KAF0734556.1"/>
    <property type="molecule type" value="Genomic_DNA"/>
</dbReference>
<evidence type="ECO:0000313" key="2">
    <source>
        <dbReference type="Proteomes" id="UP000481153"/>
    </source>
</evidence>
<dbReference type="VEuPathDB" id="FungiDB:AeMF1_014771"/>
<comment type="caution">
    <text evidence="1">The sequence shown here is derived from an EMBL/GenBank/DDBJ whole genome shotgun (WGS) entry which is preliminary data.</text>
</comment>
<keyword evidence="2" id="KW-1185">Reference proteome</keyword>
<dbReference type="AlphaFoldDB" id="A0A6G0X439"/>
<proteinExistence type="predicted"/>
<gene>
    <name evidence="1" type="ORF">Ae201684_008798</name>
</gene>